<dbReference type="InterPro" id="IPR004263">
    <property type="entry name" value="Exostosin"/>
</dbReference>
<proteinExistence type="predicted"/>
<dbReference type="InterPro" id="IPR036477">
    <property type="entry name" value="Formyl_transf_N_sf"/>
</dbReference>
<dbReference type="SUPFAM" id="SSF75005">
    <property type="entry name" value="Arabinanase/levansucrase/invertase"/>
    <property type="match status" value="1"/>
</dbReference>
<dbReference type="InterPro" id="IPR056442">
    <property type="entry name" value="GINT1_N"/>
</dbReference>
<dbReference type="GO" id="GO:0016757">
    <property type="term" value="F:glycosyltransferase activity"/>
    <property type="evidence" value="ECO:0007669"/>
    <property type="project" value="InterPro"/>
</dbReference>
<reference evidence="2" key="1">
    <citation type="submission" date="2018-06" db="EMBL/GenBank/DDBJ databases">
        <authorList>
            <person name="Zhirakovskaya E."/>
        </authorList>
    </citation>
    <scope>NUCLEOTIDE SEQUENCE</scope>
</reference>
<organism evidence="2">
    <name type="scientific">hydrothermal vent metagenome</name>
    <dbReference type="NCBI Taxonomy" id="652676"/>
    <lineage>
        <taxon>unclassified sequences</taxon>
        <taxon>metagenomes</taxon>
        <taxon>ecological metagenomes</taxon>
    </lineage>
</organism>
<dbReference type="Gene3D" id="3.40.50.170">
    <property type="entry name" value="Formyl transferase, N-terminal domain"/>
    <property type="match status" value="1"/>
</dbReference>
<dbReference type="PANTHER" id="PTHR48261:SF2">
    <property type="entry name" value="ACETYLGLUCOSAMINYLTRANSFERASE"/>
    <property type="match status" value="1"/>
</dbReference>
<dbReference type="Gene3D" id="2.115.10.20">
    <property type="entry name" value="Glycosyl hydrolase domain, family 43"/>
    <property type="match status" value="1"/>
</dbReference>
<dbReference type="InterPro" id="IPR023296">
    <property type="entry name" value="Glyco_hydro_beta-prop_sf"/>
</dbReference>
<evidence type="ECO:0000313" key="2">
    <source>
        <dbReference type="EMBL" id="VAW53814.1"/>
    </source>
</evidence>
<dbReference type="EMBL" id="UOFE01000035">
    <property type="protein sequence ID" value="VAW53814.1"/>
    <property type="molecule type" value="Genomic_DNA"/>
</dbReference>
<gene>
    <name evidence="2" type="ORF">MNBD_GAMMA05-1273</name>
</gene>
<feature type="domain" description="Glucosamine inositolphosphorylceramide transferase 1 N-terminal" evidence="1">
    <location>
        <begin position="320"/>
        <end position="546"/>
    </location>
</feature>
<protein>
    <recommendedName>
        <fullName evidence="1">Glucosamine inositolphosphorylceramide transferase 1 N-terminal domain-containing protein</fullName>
    </recommendedName>
</protein>
<sequence length="560" mass="66156">MDKNKLKIGLLLDSYTVPAWSLKMIQNIIDSDYAEVSLVILSDRKIVKKRKSLLTKVMNNRGRITRILVRTALESIYNNLIERNTYLPHADKKENSEALLSNTPSIKVKTVRKKWSDYFTKEDISEINKHEIDILVRCGFGILRGDILKSAKYGIWSFHHGDNAMNRGGPPGFWESMESWDETGSILQVLTEDLDNGKVLCRSFSCTNNLSVTDNKNNYYWKSLSFITRKMKELYDNGAEIFFAKVEHENRHPTFYSERLYVSPTNRELAKLTAKKLKEKIIRLYENKFYINQWIIMFHLNNEFSSSLWRYKKIIPPLDRFWADPHIIYKDNKYYIFIEELLYSTNKGHISLIVMEEDGTYSQPESIIEQPYHLSYPFIFEHENRYYMIPESIDNKTIELYECIDFPYKWELKMNLMENVSAVDTTLYHHQNKWWMFTNIVENEGASSFDELFLFHSENLFTDNWQSHPLNPVISDCKTARPAGKLFVENDTLYRPSQNCSKRYGYGFNINEVTKLTENEYSEQMVSSVKPNWDKNIVGTHTFNRVKALHVIDAYHKRRR</sequence>
<accession>A0A3B0XCS1</accession>
<dbReference type="Pfam" id="PF24793">
    <property type="entry name" value="GINT1_N"/>
    <property type="match status" value="1"/>
</dbReference>
<evidence type="ECO:0000259" key="1">
    <source>
        <dbReference type="Pfam" id="PF24793"/>
    </source>
</evidence>
<dbReference type="AlphaFoldDB" id="A0A3B0XCS1"/>
<dbReference type="PANTHER" id="PTHR48261">
    <property type="entry name" value="ACETYLGLUCOSAMINYLTRANSFERASE"/>
    <property type="match status" value="1"/>
</dbReference>
<name>A0A3B0XCS1_9ZZZZ</name>
<dbReference type="SUPFAM" id="SSF53328">
    <property type="entry name" value="Formyltransferase"/>
    <property type="match status" value="1"/>
</dbReference>